<evidence type="ECO:0000313" key="7">
    <source>
        <dbReference type="Proteomes" id="UP000034764"/>
    </source>
</evidence>
<gene>
    <name evidence="6" type="ORF">UT53_C0008G0015</name>
</gene>
<dbReference type="Pfam" id="PF03486">
    <property type="entry name" value="HI0933_like"/>
    <property type="match status" value="1"/>
</dbReference>
<sequence length="400" mass="43673">MQDNKQWDAVVIGGGASGMMAAGRAAERGKSVLLLEKNLELGVKLKITGGGRCNITNAEGDEQKLLSHYGKAKSALHSPFSQFGVKDTFLFFESRGLPLVVQKYSRVFPKTERAIDVFRVLEKYLKQNKVEIRTNASVKKIKAEDGHISAVIVDDEEIIATSFILATGGKSHPETGSTGDGFSWLSLLGHTVKEPTPTIVPLAVQDEWIKKLAGTVLQAARISFFVEKKRKLILKGDIACTHFGLSGPLILNAAGNVADLLHEGTVTAQIDTYPQKDIGLLDKIIVSVFDKHKNKSLKSVWNNIAPIGTGRALLPLLKDIVSDMKVNSITKEQRRQIVDLLKTLPVTIIGLMGYDRAVVSDGGLSLEEVDTRTMRSKKYANLYITGDLLHINRPSGGYSL</sequence>
<keyword evidence="2" id="KW-0285">Flavoprotein</keyword>
<dbReference type="NCBIfam" id="TIGR00275">
    <property type="entry name" value="aminoacetone oxidase family FAD-binding enzyme"/>
    <property type="match status" value="1"/>
</dbReference>
<accession>A0A0G0RMK9</accession>
<evidence type="ECO:0000256" key="3">
    <source>
        <dbReference type="ARBA" id="ARBA00022827"/>
    </source>
</evidence>
<reference evidence="6 7" key="1">
    <citation type="journal article" date="2015" name="Nature">
        <title>rRNA introns, odd ribosomes, and small enigmatic genomes across a large radiation of phyla.</title>
        <authorList>
            <person name="Brown C.T."/>
            <person name="Hug L.A."/>
            <person name="Thomas B.C."/>
            <person name="Sharon I."/>
            <person name="Castelle C.J."/>
            <person name="Singh A."/>
            <person name="Wilkins M.J."/>
            <person name="Williams K.H."/>
            <person name="Banfield J.F."/>
        </authorList>
    </citation>
    <scope>NUCLEOTIDE SEQUENCE [LARGE SCALE GENOMIC DNA]</scope>
</reference>
<dbReference type="InterPro" id="IPR055178">
    <property type="entry name" value="RsdA/BaiN/AoA(So)-like_dom"/>
</dbReference>
<dbReference type="SUPFAM" id="SSF51905">
    <property type="entry name" value="FAD/NAD(P)-binding domain"/>
    <property type="match status" value="1"/>
</dbReference>
<dbReference type="Gene3D" id="2.40.30.10">
    <property type="entry name" value="Translation factors"/>
    <property type="match status" value="1"/>
</dbReference>
<protein>
    <submittedName>
        <fullName evidence="6">HI0933 family protein</fullName>
    </submittedName>
</protein>
<dbReference type="Gene3D" id="1.10.8.260">
    <property type="entry name" value="HI0933 insert domain-like"/>
    <property type="match status" value="1"/>
</dbReference>
<name>A0A0G0RMK9_9BACT</name>
<dbReference type="PANTHER" id="PTHR42887">
    <property type="entry name" value="OS12G0638800 PROTEIN"/>
    <property type="match status" value="1"/>
</dbReference>
<dbReference type="Pfam" id="PF22780">
    <property type="entry name" value="HI0933_like_1st"/>
    <property type="match status" value="1"/>
</dbReference>
<dbReference type="EMBL" id="LBXD01000008">
    <property type="protein sequence ID" value="KKR23760.1"/>
    <property type="molecule type" value="Genomic_DNA"/>
</dbReference>
<dbReference type="InterPro" id="IPR023166">
    <property type="entry name" value="BaiN-like_dom_sf"/>
</dbReference>
<dbReference type="InterPro" id="IPR004792">
    <property type="entry name" value="BaiN-like"/>
</dbReference>
<dbReference type="InterPro" id="IPR036188">
    <property type="entry name" value="FAD/NAD-bd_sf"/>
</dbReference>
<dbReference type="Gene3D" id="3.50.50.60">
    <property type="entry name" value="FAD/NAD(P)-binding domain"/>
    <property type="match status" value="1"/>
</dbReference>
<evidence type="ECO:0000256" key="2">
    <source>
        <dbReference type="ARBA" id="ARBA00022630"/>
    </source>
</evidence>
<comment type="cofactor">
    <cofactor evidence="1">
        <name>FAD</name>
        <dbReference type="ChEBI" id="CHEBI:57692"/>
    </cofactor>
</comment>
<dbReference type="PRINTS" id="PR00411">
    <property type="entry name" value="PNDRDTASEI"/>
</dbReference>
<dbReference type="PATRIC" id="fig|1619031.3.peg.205"/>
<keyword evidence="3" id="KW-0274">FAD</keyword>
<dbReference type="Proteomes" id="UP000034764">
    <property type="component" value="Unassembled WGS sequence"/>
</dbReference>
<evidence type="ECO:0000256" key="1">
    <source>
        <dbReference type="ARBA" id="ARBA00001974"/>
    </source>
</evidence>
<comment type="caution">
    <text evidence="6">The sequence shown here is derived from an EMBL/GenBank/DDBJ whole genome shotgun (WGS) entry which is preliminary data.</text>
</comment>
<dbReference type="SUPFAM" id="SSF160996">
    <property type="entry name" value="HI0933 insert domain-like"/>
    <property type="match status" value="1"/>
</dbReference>
<proteinExistence type="predicted"/>
<feature type="domain" description="RsdA/BaiN/AoA(So)-like insert" evidence="5">
    <location>
        <begin position="197"/>
        <end position="359"/>
    </location>
</feature>
<evidence type="ECO:0000313" key="6">
    <source>
        <dbReference type="EMBL" id="KKR23760.1"/>
    </source>
</evidence>
<evidence type="ECO:0000259" key="5">
    <source>
        <dbReference type="Pfam" id="PF22780"/>
    </source>
</evidence>
<evidence type="ECO:0000259" key="4">
    <source>
        <dbReference type="Pfam" id="PF03486"/>
    </source>
</evidence>
<dbReference type="AlphaFoldDB" id="A0A0G0RMK9"/>
<organism evidence="6 7">
    <name type="scientific">Candidatus Yanofskybacteria bacterium GW2011_GWD2_39_48</name>
    <dbReference type="NCBI Taxonomy" id="1619031"/>
    <lineage>
        <taxon>Bacteria</taxon>
        <taxon>Candidatus Yanofskyibacteriota</taxon>
    </lineage>
</organism>
<feature type="domain" description="RsdA/BaiN/AoA(So)-like Rossmann fold-like" evidence="4">
    <location>
        <begin position="8"/>
        <end position="400"/>
    </location>
</feature>
<dbReference type="InterPro" id="IPR057661">
    <property type="entry name" value="RsdA/BaiN/AoA(So)_Rossmann"/>
</dbReference>
<dbReference type="PANTHER" id="PTHR42887:SF2">
    <property type="entry name" value="OS12G0638800 PROTEIN"/>
    <property type="match status" value="1"/>
</dbReference>